<dbReference type="InterPro" id="IPR024775">
    <property type="entry name" value="DinB-like"/>
</dbReference>
<comment type="pathway">
    <text evidence="3">Amino-acid biosynthesis; ergothioneine biosynthesis.</text>
</comment>
<dbReference type="SUPFAM" id="SSF56436">
    <property type="entry name" value="C-type lectin-like"/>
    <property type="match status" value="1"/>
</dbReference>
<evidence type="ECO:0000313" key="7">
    <source>
        <dbReference type="EMBL" id="AIT07295.1"/>
    </source>
</evidence>
<keyword evidence="8" id="KW-1185">Reference proteome</keyword>
<feature type="domain" description="Sulfatase-modifying factor enzyme-like" evidence="5">
    <location>
        <begin position="181"/>
        <end position="327"/>
    </location>
</feature>
<evidence type="ECO:0000256" key="3">
    <source>
        <dbReference type="ARBA" id="ARBA00037882"/>
    </source>
</evidence>
<feature type="domain" description="Sulfatase-modifying factor enzyme-like" evidence="5">
    <location>
        <begin position="341"/>
        <end position="414"/>
    </location>
</feature>
<dbReference type="PANTHER" id="PTHR23150:SF36">
    <property type="entry name" value="HERCYNINE OXYGENASE"/>
    <property type="match status" value="1"/>
</dbReference>
<proteinExistence type="predicted"/>
<accession>A0A097EI89</accession>
<dbReference type="STRING" id="1549858.MC45_13970"/>
<dbReference type="PANTHER" id="PTHR23150">
    <property type="entry name" value="SULFATASE MODIFYING FACTOR 1, 2"/>
    <property type="match status" value="1"/>
</dbReference>
<dbReference type="Pfam" id="PF12867">
    <property type="entry name" value="DinB_2"/>
    <property type="match status" value="1"/>
</dbReference>
<dbReference type="SUPFAM" id="SSF109854">
    <property type="entry name" value="DinB/YfiT-like putative metalloenzymes"/>
    <property type="match status" value="1"/>
</dbReference>
<dbReference type="InterPro" id="IPR042095">
    <property type="entry name" value="SUMF_sf"/>
</dbReference>
<dbReference type="EMBL" id="CP009571">
    <property type="protein sequence ID" value="AIT07295.1"/>
    <property type="molecule type" value="Genomic_DNA"/>
</dbReference>
<keyword evidence="2" id="KW-0408">Iron</keyword>
<dbReference type="RefSeq" id="WP_038664360.1">
    <property type="nucleotide sequence ID" value="NZ_CP009571.1"/>
</dbReference>
<dbReference type="eggNOG" id="COG1262">
    <property type="taxonomic scope" value="Bacteria"/>
</dbReference>
<evidence type="ECO:0008006" key="9">
    <source>
        <dbReference type="Google" id="ProtNLM"/>
    </source>
</evidence>
<protein>
    <recommendedName>
        <fullName evidence="9">Ergothioneine biosynthesis protein EgtB</fullName>
    </recommendedName>
</protein>
<dbReference type="InterPro" id="IPR051043">
    <property type="entry name" value="Sulfatase_Mod_Factor_Kinase"/>
</dbReference>
<dbReference type="Gene3D" id="3.90.1580.10">
    <property type="entry name" value="paralog of FGE (formylglycine-generating enzyme)"/>
    <property type="match status" value="2"/>
</dbReference>
<dbReference type="AlphaFoldDB" id="A0A097EI89"/>
<organism evidence="7 8">
    <name type="scientific">Sphingomonas taxi</name>
    <dbReference type="NCBI Taxonomy" id="1549858"/>
    <lineage>
        <taxon>Bacteria</taxon>
        <taxon>Pseudomonadati</taxon>
        <taxon>Pseudomonadota</taxon>
        <taxon>Alphaproteobacteria</taxon>
        <taxon>Sphingomonadales</taxon>
        <taxon>Sphingomonadaceae</taxon>
        <taxon>Sphingomonas</taxon>
    </lineage>
</organism>
<dbReference type="Proteomes" id="UP000033200">
    <property type="component" value="Chromosome"/>
</dbReference>
<name>A0A097EI89_9SPHN</name>
<evidence type="ECO:0000259" key="6">
    <source>
        <dbReference type="Pfam" id="PF12867"/>
    </source>
</evidence>
<dbReference type="Pfam" id="PF03781">
    <property type="entry name" value="FGE-sulfatase"/>
    <property type="match status" value="2"/>
</dbReference>
<feature type="domain" description="DinB-like" evidence="6">
    <location>
        <begin position="16"/>
        <end position="145"/>
    </location>
</feature>
<keyword evidence="1" id="KW-0560">Oxidoreductase</keyword>
<dbReference type="HOGENOM" id="CLU_012431_9_0_5"/>
<dbReference type="KEGG" id="stax:MC45_13970"/>
<dbReference type="InterPro" id="IPR017806">
    <property type="entry name" value="EgtB"/>
</dbReference>
<evidence type="ECO:0000256" key="2">
    <source>
        <dbReference type="ARBA" id="ARBA00023004"/>
    </source>
</evidence>
<dbReference type="NCBIfam" id="TIGR03440">
    <property type="entry name" value="egtB_TIGR03440"/>
    <property type="match status" value="1"/>
</dbReference>
<dbReference type="InterPro" id="IPR034660">
    <property type="entry name" value="DinB/YfiT-like"/>
</dbReference>
<sequence>MLKIAPQPLTPLAERFSAVRALTLALAAPLSDADATVQSMPDASPTKWHLAHTTWFFETFVLRDHVSGYRLHDERFPFLFNSYYEAEGRRHARDRRGMITRPTLDEVRAYRAYVDAALAAALPDLPEAARELVALGCHHEEQHQELLVTDVLHLFGENPLEPAIWPAAPKVPVAMPGPVRWIDHPGGIVRIGHDGDGFAFDCEGPRHDALLAPHALADRTVTNGEWAAFIADGGYRDPAHWLADGWAWVKAEGIVAPLYWEERDGKWTRFGLDGRRAIDPAAPVTHVSLYEADAYASWAGARLPTEFEWEAAAQAQDARGGNQMDAAGPVEPRPASGPAFFGDVWEWTGSAYRPYPGFRTIEGAVGEYNGKFMSGQFVLRGGSCATPRGHARASYRNFFYPHQRWQFTGVRLAKDL</sequence>
<gene>
    <name evidence="7" type="ORF">MC45_13970</name>
</gene>
<evidence type="ECO:0000256" key="1">
    <source>
        <dbReference type="ARBA" id="ARBA00023002"/>
    </source>
</evidence>
<feature type="region of interest" description="Disordered" evidence="4">
    <location>
        <begin position="314"/>
        <end position="333"/>
    </location>
</feature>
<reference evidence="7 8" key="1">
    <citation type="submission" date="2014-09" db="EMBL/GenBank/DDBJ databases">
        <title>Using Illumina technology Improving SMRT sequencing Genome Assembly by RASTools.</title>
        <authorList>
            <person name="Zhou Y."/>
            <person name="Ma T."/>
            <person name="Liu T."/>
        </authorList>
    </citation>
    <scope>NUCLEOTIDE SEQUENCE [LARGE SCALE GENOMIC DNA]</scope>
    <source>
        <strain evidence="7 8">ATCC 55669</strain>
    </source>
</reference>
<evidence type="ECO:0000256" key="4">
    <source>
        <dbReference type="SAM" id="MobiDB-lite"/>
    </source>
</evidence>
<dbReference type="GO" id="GO:0052699">
    <property type="term" value="P:ergothioneine biosynthetic process"/>
    <property type="evidence" value="ECO:0007669"/>
    <property type="project" value="InterPro"/>
</dbReference>
<evidence type="ECO:0000259" key="5">
    <source>
        <dbReference type="Pfam" id="PF03781"/>
    </source>
</evidence>
<evidence type="ECO:0000313" key="8">
    <source>
        <dbReference type="Proteomes" id="UP000033200"/>
    </source>
</evidence>
<dbReference type="InterPro" id="IPR005532">
    <property type="entry name" value="SUMF_dom"/>
</dbReference>
<dbReference type="InterPro" id="IPR016187">
    <property type="entry name" value="CTDL_fold"/>
</dbReference>